<dbReference type="Gene3D" id="1.20.144.10">
    <property type="entry name" value="Phosphatidic acid phosphatase type 2/haloperoxidase"/>
    <property type="match status" value="2"/>
</dbReference>
<feature type="transmembrane region" description="Helical" evidence="1">
    <location>
        <begin position="104"/>
        <end position="123"/>
    </location>
</feature>
<dbReference type="EMBL" id="JACHGF010000013">
    <property type="protein sequence ID" value="MBB5286985.1"/>
    <property type="molecule type" value="Genomic_DNA"/>
</dbReference>
<keyword evidence="1" id="KW-0472">Membrane</keyword>
<dbReference type="SUPFAM" id="SSF48317">
    <property type="entry name" value="Acid phosphatase/Vanadium-dependent haloperoxidase"/>
    <property type="match status" value="1"/>
</dbReference>
<sequence>MGEALSIRLKKAFRFLDFQDDRKKAIHVFIFLTALFVLLTAFVLILPKSFIDLEFSEEVQEHPSPWLDALMKGVSWFGNQIVAISLTLGTSLIFLLFKYKREALFIALTLLASLANFGMKVLVNRPRPTDDLVNVLVKAQHQSFPSGHTVFYVTFFGFLVYLMYQLRGIDKRLRLSVGAVSVLLIAAVPFSRVYLGAHWFTDVLAGFVFGLLSLAVLVYFYFKGGGKGVSCSQKPNYGPAN</sequence>
<dbReference type="InterPro" id="IPR036938">
    <property type="entry name" value="PAP2/HPO_sf"/>
</dbReference>
<reference evidence="3 4" key="1">
    <citation type="submission" date="2020-08" db="EMBL/GenBank/DDBJ databases">
        <title>Genomic Encyclopedia of Type Strains, Phase IV (KMG-IV): sequencing the most valuable type-strain genomes for metagenomic binning, comparative biology and taxonomic classification.</title>
        <authorList>
            <person name="Goeker M."/>
        </authorList>
    </citation>
    <scope>NUCLEOTIDE SEQUENCE [LARGE SCALE GENOMIC DNA]</scope>
    <source>
        <strain evidence="3 4">DSM 105074</strain>
    </source>
</reference>
<dbReference type="Pfam" id="PF01569">
    <property type="entry name" value="PAP2"/>
    <property type="match status" value="1"/>
</dbReference>
<organism evidence="3 4">
    <name type="scientific">Rhabdobacter roseus</name>
    <dbReference type="NCBI Taxonomy" id="1655419"/>
    <lineage>
        <taxon>Bacteria</taxon>
        <taxon>Pseudomonadati</taxon>
        <taxon>Bacteroidota</taxon>
        <taxon>Cytophagia</taxon>
        <taxon>Cytophagales</taxon>
        <taxon>Cytophagaceae</taxon>
        <taxon>Rhabdobacter</taxon>
    </lineage>
</organism>
<dbReference type="EC" id="3.6.1.27" evidence="3"/>
<feature type="transmembrane region" description="Helical" evidence="1">
    <location>
        <begin position="143"/>
        <end position="164"/>
    </location>
</feature>
<comment type="caution">
    <text evidence="3">The sequence shown here is derived from an EMBL/GenBank/DDBJ whole genome shotgun (WGS) entry which is preliminary data.</text>
</comment>
<proteinExistence type="predicted"/>
<keyword evidence="3" id="KW-0378">Hydrolase</keyword>
<dbReference type="AlphaFoldDB" id="A0A840TVP9"/>
<dbReference type="SMART" id="SM00014">
    <property type="entry name" value="acidPPc"/>
    <property type="match status" value="1"/>
</dbReference>
<evidence type="ECO:0000259" key="2">
    <source>
        <dbReference type="SMART" id="SM00014"/>
    </source>
</evidence>
<dbReference type="CDD" id="cd03392">
    <property type="entry name" value="PAP2_like_2"/>
    <property type="match status" value="1"/>
</dbReference>
<dbReference type="GO" id="GO:0050380">
    <property type="term" value="F:undecaprenyl-diphosphatase activity"/>
    <property type="evidence" value="ECO:0007669"/>
    <property type="project" value="UniProtKB-EC"/>
</dbReference>
<name>A0A840TVP9_9BACT</name>
<evidence type="ECO:0000256" key="1">
    <source>
        <dbReference type="SAM" id="Phobius"/>
    </source>
</evidence>
<feature type="transmembrane region" description="Helical" evidence="1">
    <location>
        <begin position="203"/>
        <end position="222"/>
    </location>
</feature>
<dbReference type="PANTHER" id="PTHR14969:SF13">
    <property type="entry name" value="AT30094P"/>
    <property type="match status" value="1"/>
</dbReference>
<gene>
    <name evidence="3" type="ORF">HNQ92_005147</name>
</gene>
<feature type="transmembrane region" description="Helical" evidence="1">
    <location>
        <begin position="25"/>
        <end position="46"/>
    </location>
</feature>
<accession>A0A840TVP9</accession>
<dbReference type="RefSeq" id="WP_184178644.1">
    <property type="nucleotide sequence ID" value="NZ_JACHGF010000013.1"/>
</dbReference>
<keyword evidence="1" id="KW-0812">Transmembrane</keyword>
<dbReference type="PANTHER" id="PTHR14969">
    <property type="entry name" value="SPHINGOSINE-1-PHOSPHATE PHOSPHOHYDROLASE"/>
    <property type="match status" value="1"/>
</dbReference>
<evidence type="ECO:0000313" key="4">
    <source>
        <dbReference type="Proteomes" id="UP000557307"/>
    </source>
</evidence>
<feature type="domain" description="Phosphatidic acid phosphatase type 2/haloperoxidase" evidence="2">
    <location>
        <begin position="103"/>
        <end position="218"/>
    </location>
</feature>
<keyword evidence="1" id="KW-1133">Transmembrane helix</keyword>
<feature type="transmembrane region" description="Helical" evidence="1">
    <location>
        <begin position="76"/>
        <end position="97"/>
    </location>
</feature>
<protein>
    <submittedName>
        <fullName evidence="3">Undecaprenyl-diphosphatase</fullName>
        <ecNumber evidence="3">3.6.1.27</ecNumber>
    </submittedName>
</protein>
<keyword evidence="4" id="KW-1185">Reference proteome</keyword>
<dbReference type="Proteomes" id="UP000557307">
    <property type="component" value="Unassembled WGS sequence"/>
</dbReference>
<dbReference type="InterPro" id="IPR000326">
    <property type="entry name" value="PAP2/HPO"/>
</dbReference>
<evidence type="ECO:0000313" key="3">
    <source>
        <dbReference type="EMBL" id="MBB5286985.1"/>
    </source>
</evidence>
<feature type="transmembrane region" description="Helical" evidence="1">
    <location>
        <begin position="176"/>
        <end position="197"/>
    </location>
</feature>